<dbReference type="EMBL" id="SRPY01001249">
    <property type="protein sequence ID" value="KAG5913748.1"/>
    <property type="molecule type" value="Genomic_DNA"/>
</dbReference>
<reference evidence="2" key="1">
    <citation type="journal article" date="2020" name="bioRxiv">
        <title>Whole genome comparisons of ergot fungi reveals the divergence and evolution of species within the genus Claviceps are the result of varying mechanisms driving genome evolution and host range expansion.</title>
        <authorList>
            <person name="Wyka S.A."/>
            <person name="Mondo S.J."/>
            <person name="Liu M."/>
            <person name="Dettman J."/>
            <person name="Nalam V."/>
            <person name="Broders K.D."/>
        </authorList>
    </citation>
    <scope>NUCLEOTIDE SEQUENCE</scope>
    <source>
        <strain evidence="2">CCC 489</strain>
    </source>
</reference>
<dbReference type="OrthoDB" id="5419928at2759"/>
<evidence type="ECO:0000256" key="1">
    <source>
        <dbReference type="SAM" id="MobiDB-lite"/>
    </source>
</evidence>
<evidence type="ECO:0000313" key="2">
    <source>
        <dbReference type="EMBL" id="KAG5913748.1"/>
    </source>
</evidence>
<feature type="region of interest" description="Disordered" evidence="1">
    <location>
        <begin position="395"/>
        <end position="434"/>
    </location>
</feature>
<evidence type="ECO:0000313" key="3">
    <source>
        <dbReference type="Proteomes" id="UP000811619"/>
    </source>
</evidence>
<comment type="caution">
    <text evidence="2">The sequence shown here is derived from an EMBL/GenBank/DDBJ whole genome shotgun (WGS) entry which is preliminary data.</text>
</comment>
<protein>
    <submittedName>
        <fullName evidence="2">Uncharacterized protein</fullName>
    </submittedName>
</protein>
<gene>
    <name evidence="2" type="ORF">E4U42_000893</name>
</gene>
<accession>A0A8K0NEK7</accession>
<dbReference type="AlphaFoldDB" id="A0A8K0NEK7"/>
<feature type="compositionally biased region" description="Basic and acidic residues" evidence="1">
    <location>
        <begin position="425"/>
        <end position="434"/>
    </location>
</feature>
<organism evidence="2 3">
    <name type="scientific">Claviceps africana</name>
    <dbReference type="NCBI Taxonomy" id="83212"/>
    <lineage>
        <taxon>Eukaryota</taxon>
        <taxon>Fungi</taxon>
        <taxon>Dikarya</taxon>
        <taxon>Ascomycota</taxon>
        <taxon>Pezizomycotina</taxon>
        <taxon>Sordariomycetes</taxon>
        <taxon>Hypocreomycetidae</taxon>
        <taxon>Hypocreales</taxon>
        <taxon>Clavicipitaceae</taxon>
        <taxon>Claviceps</taxon>
    </lineage>
</organism>
<proteinExistence type="predicted"/>
<sequence>MVFCKEENREFLQSLKTLVQRDREAGEFVPPNFDSILKSLDEMSAKNDGTFLQPSDADVDVHVSATYSPGRKEYEILQAYNSLIEAGGRPVFPLGDTYHVSKDPERYLEILVPWIGGCPTTSDRGLDWKDIFQQQLLNWQQFRAWQRVQRDDQTDRKQISCSRSGGSSSKLEIHVESTRERLTHCGFTKSFCFHNDAERQDDWTTWIEYLSFECYCLDDCSRHLTAAGMAKLRVAMALNYPVPTAATSSHSLAQDPSRDSESKATSASIPIHQPRVRLRENGAVPWVPVDTSRISDSRGIRCRSNDVSDVTFRMDDSPASDNTSPSRVQCETDVTAVKGRPTKLHDAEHHNLILRWAFLQEPEIAASCSGQHRISSTHGETQTATLASGLQRFKRHRDGSLRGPVTTCIGRSDGGESSMDDLTELDAKRCRSST</sequence>
<dbReference type="Proteomes" id="UP000811619">
    <property type="component" value="Unassembled WGS sequence"/>
</dbReference>
<feature type="region of interest" description="Disordered" evidence="1">
    <location>
        <begin position="246"/>
        <end position="268"/>
    </location>
</feature>
<name>A0A8K0NEK7_9HYPO</name>
<keyword evidence="3" id="KW-1185">Reference proteome</keyword>